<comment type="subcellular location">
    <subcellularLocation>
        <location evidence="1">Membrane</location>
    </subcellularLocation>
    <subcellularLocation>
        <location evidence="2">Secreted</location>
    </subcellularLocation>
</comment>
<keyword evidence="7" id="KW-0472">Membrane</keyword>
<gene>
    <name evidence="10" type="ORF">ACFFF7_02405</name>
</gene>
<evidence type="ECO:0000256" key="3">
    <source>
        <dbReference type="ARBA" id="ARBA00022525"/>
    </source>
</evidence>
<dbReference type="InterPro" id="IPR018511">
    <property type="entry name" value="Hemolysin-typ_Ca-bd_CS"/>
</dbReference>
<keyword evidence="11" id="KW-1185">Reference proteome</keyword>
<evidence type="ECO:0000256" key="1">
    <source>
        <dbReference type="ARBA" id="ARBA00004370"/>
    </source>
</evidence>
<reference evidence="10 11" key="1">
    <citation type="submission" date="2024-09" db="EMBL/GenBank/DDBJ databases">
        <authorList>
            <person name="Sun Q."/>
            <person name="Mori K."/>
        </authorList>
    </citation>
    <scope>NUCLEOTIDE SEQUENCE [LARGE SCALE GENOMIC DNA]</scope>
    <source>
        <strain evidence="10 11">NCAIM B.02537</strain>
    </source>
</reference>
<dbReference type="InterPro" id="IPR003995">
    <property type="entry name" value="RTX_toxin_determinant-A"/>
</dbReference>
<keyword evidence="4" id="KW-0800">Toxin</keyword>
<dbReference type="CDD" id="cd11304">
    <property type="entry name" value="Cadherin_repeat"/>
    <property type="match status" value="1"/>
</dbReference>
<dbReference type="SUPFAM" id="SSF51120">
    <property type="entry name" value="beta-Roll"/>
    <property type="match status" value="11"/>
</dbReference>
<dbReference type="InterPro" id="IPR011049">
    <property type="entry name" value="Serralysin-like_metalloprot_C"/>
</dbReference>
<keyword evidence="3" id="KW-0964">Secreted</keyword>
<evidence type="ECO:0000256" key="2">
    <source>
        <dbReference type="ARBA" id="ARBA00004613"/>
    </source>
</evidence>
<dbReference type="InterPro" id="IPR015919">
    <property type="entry name" value="Cadherin-like_sf"/>
</dbReference>
<dbReference type="PRINTS" id="PR01488">
    <property type="entry name" value="RTXTOXINA"/>
</dbReference>
<dbReference type="Gene3D" id="2.60.40.10">
    <property type="entry name" value="Immunoglobulins"/>
    <property type="match status" value="2"/>
</dbReference>
<dbReference type="InterPro" id="IPR010221">
    <property type="entry name" value="VCBS_dom"/>
</dbReference>
<evidence type="ECO:0000259" key="9">
    <source>
        <dbReference type="Pfam" id="PF17803"/>
    </source>
</evidence>
<proteinExistence type="predicted"/>
<evidence type="ECO:0000256" key="7">
    <source>
        <dbReference type="ARBA" id="ARBA00023136"/>
    </source>
</evidence>
<dbReference type="Pfam" id="PF17963">
    <property type="entry name" value="Big_9"/>
    <property type="match status" value="1"/>
</dbReference>
<organism evidence="10 11">
    <name type="scientific">Novosphingobium aquiterrae</name>
    <dbReference type="NCBI Taxonomy" id="624388"/>
    <lineage>
        <taxon>Bacteria</taxon>
        <taxon>Pseudomonadati</taxon>
        <taxon>Pseudomonadota</taxon>
        <taxon>Alphaproteobacteria</taxon>
        <taxon>Sphingomonadales</taxon>
        <taxon>Sphingomonadaceae</taxon>
        <taxon>Novosphingobium</taxon>
    </lineage>
</organism>
<accession>A0ABV6PEK8</accession>
<feature type="domain" description="RapA2 cadherin-like" evidence="9">
    <location>
        <begin position="1695"/>
        <end position="1767"/>
    </location>
</feature>
<dbReference type="SUPFAM" id="SSF49313">
    <property type="entry name" value="Cadherin-like"/>
    <property type="match status" value="1"/>
</dbReference>
<dbReference type="RefSeq" id="WP_379479763.1">
    <property type="nucleotide sequence ID" value="NZ_JBHLTL010000001.1"/>
</dbReference>
<dbReference type="Gene3D" id="2.150.10.10">
    <property type="entry name" value="Serralysin-like metalloprotease, C-terminal"/>
    <property type="match status" value="8"/>
</dbReference>
<evidence type="ECO:0000256" key="8">
    <source>
        <dbReference type="SAM" id="MobiDB-lite"/>
    </source>
</evidence>
<dbReference type="InterPro" id="IPR040853">
    <property type="entry name" value="RapA2_cadherin-like"/>
</dbReference>
<evidence type="ECO:0000256" key="4">
    <source>
        <dbReference type="ARBA" id="ARBA00022656"/>
    </source>
</evidence>
<dbReference type="Pfam" id="PF17803">
    <property type="entry name" value="Cadherin_4"/>
    <property type="match status" value="1"/>
</dbReference>
<evidence type="ECO:0000256" key="6">
    <source>
        <dbReference type="ARBA" id="ARBA00023026"/>
    </source>
</evidence>
<evidence type="ECO:0000256" key="5">
    <source>
        <dbReference type="ARBA" id="ARBA00022737"/>
    </source>
</evidence>
<protein>
    <submittedName>
        <fullName evidence="10">VCBS domain-containing protein</fullName>
    </submittedName>
</protein>
<comment type="caution">
    <text evidence="10">The sequence shown here is derived from an EMBL/GenBank/DDBJ whole genome shotgun (WGS) entry which is preliminary data.</text>
</comment>
<keyword evidence="6" id="KW-0843">Virulence</keyword>
<keyword evidence="5" id="KW-0677">Repeat</keyword>
<evidence type="ECO:0000313" key="10">
    <source>
        <dbReference type="EMBL" id="MFC0588256.1"/>
    </source>
</evidence>
<name>A0ABV6PEK8_9SPHN</name>
<dbReference type="EMBL" id="JBHLTL010000001">
    <property type="protein sequence ID" value="MFC0588256.1"/>
    <property type="molecule type" value="Genomic_DNA"/>
</dbReference>
<dbReference type="NCBIfam" id="TIGR01965">
    <property type="entry name" value="VCBS_repeat"/>
    <property type="match status" value="3"/>
</dbReference>
<dbReference type="PANTHER" id="PTHR38340">
    <property type="entry name" value="S-LAYER PROTEIN"/>
    <property type="match status" value="1"/>
</dbReference>
<dbReference type="PROSITE" id="PS00330">
    <property type="entry name" value="HEMOLYSIN_CALCIUM"/>
    <property type="match status" value="6"/>
</dbReference>
<feature type="region of interest" description="Disordered" evidence="8">
    <location>
        <begin position="1160"/>
        <end position="1195"/>
    </location>
</feature>
<evidence type="ECO:0000313" key="11">
    <source>
        <dbReference type="Proteomes" id="UP001589943"/>
    </source>
</evidence>
<sequence length="2117" mass="213094">MPIDGTTGNDTLTGTLGDDIINGLGGRDTINATQGSDVIDGGAGGSDQINVTMGNVSWFAAAATGSRAYYLDNSHLGSSAGGLDTTFVNVERIRFDLLGTGDFGDTVDASGHSGVYSLDLRLGNGNDTVFGGAGNETIYGRGGINWVDAGAGSDTVSAQFDLARGTVMVVTGSGNLVQTAQGGTITNTIYNAESIFLGNTVDDPFAIDGLTRTIDGSAYTGTAQLLFYDHNGNDVFIGSGGADVFSNLFNATVGDDTYTGNGGADIYDYTVAINALNHDVITDFDSDDIIDFQANDGSVAGALLCNEWLGAAAFSGVAGQYRYANVGNQTLIQVDADGDGAADHTLTLANGRFVIAETAPGSNQLRLAGLVIDGTSGPDTLTGSIGDDVITALGGRDIINATQGTDTVDGGNGFDRLIIAMGDVTRFNTPASGPRTYTLDDSHVLNAEAGLNTSFVSVEQVRLDLLGTGSFGATVDATAHSGSVLLDIRLGGGSNSVLGGSGGEIVYARNGINAIDTGGGSDTVNAQMDLSRGTTMLVTGSGNMVQIWQNGVATSTIYNAEFIGLSYNVDDVFAVDGQTLTVDGSAYTGSAQLGFTDHNGNDVFIGSHGADFFGNFFNATVGDDTYTGNGGADIYDYTVAINALNHDVITDFDFDDTIDFQFNDGSTPGSLLCNQWIGAAAFSGVAGQYRYAFSGNQTLIQVDTDGDAAADHTLTLSNGRLIMAETAPGSNQLRLAGLVLDGTSGPDTLTGSAGNDVINGHGGQDTINAGDGDDTIILDTQPSNNSSLNGGTGYDTLVMVPSGNIGSANGGRLTQYQVYTSSLSSIEALSFVGNSGDINSFVMLEQQRAASGLTTLVGSSGRDLFYDIVFSAGTYTMPVMNLLNWNTNVSDPNADFIALYASSAGDYVLNARDNFGAPQVLQGNSGNDLLNGSNGTDLLYGKGGTNTLHGNAGSDLLYAENTTSYAGVSTTLTFAGNLFDGGSDDDSLLVGGRVDFQGTLVSIERIYLQAAYAAAPGGDGLAAAYLLLSGSAALSLAANTQVNGIGTVVINLDAGSTNLDISGWVSNLPGTINIFGNGDDAVIQVRGTASDDTIRATNAGDSLFGNDGNDTIYANGGNDMIRGGAGSDTIYGGDGDDFLMGGFTRDIVQPQSGDLGDFLSGEAGNDRIRGGDGDDTLLGGSGDDNLRGDAGNDTIDGGEGFDQVGYNFSNQSTGVSLDARAIHAGSDIQAMADGFGGTDLLSNVEWISLSGSLTDDILYGSTTLVNELIGNGGNDQITGGNASDFIDGGAGFDNVSGGDGNDQIFGGADGDFLAGGSGDDYIDGGDGYDLLFVDANSQTGPTILDYSALDGSTGPHSFSDGLGGTDTVLSVEQTIIIGGSGGGNIVGGSGVQNLLSGNAGNYVFTGGNLHDEIYTHLGDDIAYAGNGDDLVENDGGTDHLYGGAGFDTLQVQGEQSEYILTYLGQGRWLVTPTGSAALKDGISYLEGVEQVRFAAWETGNSSTVQLYSNAAPIAQGLSISGAEDTVVGGQVSATDIDLDGLTYAVVSGPAHGTLSFNTVTGVFSYTPDANYFGPDSFTFTANDGALDSAVQAVNLTVTPVNDAAVIGGQTAATVAELAGTSGSTQASGALTVSDIDSPATFAAQAVNGTYGTLTINAAGAWTYVVNNANPTVNALNVGQSLTDTVTVQSADGTTQTITLTIAGANDPAAFGGQISGSVTELSGLTGTSQTSGTVTVSDVDSASGFIAGSRSGTYGTLTINAAGAWSYVLNNANATVDGLSAGQTLTDTINIQSADGTLQAISISIAGANDLRTGTGGADTLTGTAGNDTLQGLGGNDTLSGGLGNDTLDGGNGVDTASYAGLLQGVTVSLALAGAQNTSGGGSDTLISIENLIGTAQADTLTGDNSANVLTGGDGGDLLDGGNGNDTLDGGNGIDTASFASSTSKVTVNLGTGSASGAGNDTLIGVENVIGSAFADTLTGGTGVNAINGGQGNDRISGGIGADLLTGGLGADTFVYAAGESTVTAADTITDFSPTAGDRIDLSAIDAIIGGKDNAFSFIGSQAFHNVAGELRFDASNSGYTIVQGDTNGDGLADLQLVLQWASVASPLTPIAADFIL</sequence>
<dbReference type="InterPro" id="IPR050557">
    <property type="entry name" value="RTX_toxin/Mannuronan_C5-epim"/>
</dbReference>
<dbReference type="Pfam" id="PF00353">
    <property type="entry name" value="HemolysinCabind"/>
    <property type="match status" value="14"/>
</dbReference>
<dbReference type="PRINTS" id="PR00313">
    <property type="entry name" value="CABNDNGRPT"/>
</dbReference>
<dbReference type="PANTHER" id="PTHR38340:SF1">
    <property type="entry name" value="S-LAYER PROTEIN"/>
    <property type="match status" value="1"/>
</dbReference>
<dbReference type="InterPro" id="IPR001343">
    <property type="entry name" value="Hemolysn_Ca-bd"/>
</dbReference>
<dbReference type="Proteomes" id="UP001589943">
    <property type="component" value="Unassembled WGS sequence"/>
</dbReference>
<dbReference type="InterPro" id="IPR013783">
    <property type="entry name" value="Ig-like_fold"/>
</dbReference>